<dbReference type="EMBL" id="AAMT01000007">
    <property type="protein sequence ID" value="EAQ12787.1"/>
    <property type="molecule type" value="Genomic_DNA"/>
</dbReference>
<keyword evidence="6 9" id="KW-1133">Transmembrane helix</keyword>
<comment type="function">
    <text evidence="9">Part of the tripartite ATP-independent periplasmic (TRAP) transport system.</text>
</comment>
<evidence type="ECO:0000256" key="7">
    <source>
        <dbReference type="ARBA" id="ARBA00023136"/>
    </source>
</evidence>
<proteinExistence type="inferred from homology"/>
<evidence type="ECO:0000313" key="11">
    <source>
        <dbReference type="EMBL" id="EAQ12787.1"/>
    </source>
</evidence>
<keyword evidence="2 9" id="KW-0813">Transport</keyword>
<dbReference type="InterPro" id="IPR007387">
    <property type="entry name" value="TRAP_DctQ"/>
</dbReference>
<dbReference type="eggNOG" id="COG3090">
    <property type="taxonomic scope" value="Bacteria"/>
</dbReference>
<dbReference type="STRING" id="314271.RB2654_06744"/>
<dbReference type="Proteomes" id="UP000002931">
    <property type="component" value="Unassembled WGS sequence"/>
</dbReference>
<dbReference type="GO" id="GO:0005886">
    <property type="term" value="C:plasma membrane"/>
    <property type="evidence" value="ECO:0007669"/>
    <property type="project" value="UniProtKB-SubCell"/>
</dbReference>
<evidence type="ECO:0000256" key="9">
    <source>
        <dbReference type="RuleBase" id="RU369079"/>
    </source>
</evidence>
<sequence length="171" mass="18812">MIPRILNLWSRVETVLIGALLIIALAVFLGGGLLRIVAPAYAVDWATEVSIYFIIWATVLAGAAIVQEDRHLHTEVFIAALSPRLRWVLGWAMSILSIVFIAIMLIYGWQAYEFANLLDERSGSSLRAPQGFAVFLPLPLGMALILIRCALMLMNGQRPFGHLSNAPGRGE</sequence>
<dbReference type="GO" id="GO:0015740">
    <property type="term" value="P:C4-dicarboxylate transport"/>
    <property type="evidence" value="ECO:0007669"/>
    <property type="project" value="TreeGrafter"/>
</dbReference>
<keyword evidence="3" id="KW-1003">Cell membrane</keyword>
<feature type="transmembrane region" description="Helical" evidence="9">
    <location>
        <begin position="49"/>
        <end position="66"/>
    </location>
</feature>
<dbReference type="InterPro" id="IPR055348">
    <property type="entry name" value="DctQ"/>
</dbReference>
<organism evidence="11 12">
    <name type="scientific">Maritimibacter alkaliphilus HTCC2654</name>
    <dbReference type="NCBI Taxonomy" id="314271"/>
    <lineage>
        <taxon>Bacteria</taxon>
        <taxon>Pseudomonadati</taxon>
        <taxon>Pseudomonadota</taxon>
        <taxon>Alphaproteobacteria</taxon>
        <taxon>Rhodobacterales</taxon>
        <taxon>Roseobacteraceae</taxon>
        <taxon>Maritimibacter</taxon>
    </lineage>
</organism>
<keyword evidence="12" id="KW-1185">Reference proteome</keyword>
<dbReference type="PANTHER" id="PTHR35011">
    <property type="entry name" value="2,3-DIKETO-L-GULONATE TRAP TRANSPORTER SMALL PERMEASE PROTEIN YIAM"/>
    <property type="match status" value="1"/>
</dbReference>
<evidence type="ECO:0000256" key="1">
    <source>
        <dbReference type="ARBA" id="ARBA00004429"/>
    </source>
</evidence>
<evidence type="ECO:0000256" key="3">
    <source>
        <dbReference type="ARBA" id="ARBA00022475"/>
    </source>
</evidence>
<comment type="subunit">
    <text evidence="9">The complex comprises the extracytoplasmic solute receptor protein and the two transmembrane proteins.</text>
</comment>
<feature type="domain" description="Tripartite ATP-independent periplasmic transporters DctQ component" evidence="10">
    <location>
        <begin position="33"/>
        <end position="155"/>
    </location>
</feature>
<dbReference type="HOGENOM" id="CLU_1561097_0_0_5"/>
<evidence type="ECO:0000256" key="6">
    <source>
        <dbReference type="ARBA" id="ARBA00022989"/>
    </source>
</evidence>
<comment type="subcellular location">
    <subcellularLocation>
        <location evidence="1 9">Cell inner membrane</location>
        <topology evidence="1 9">Multi-pass membrane protein</topology>
    </subcellularLocation>
</comment>
<evidence type="ECO:0000256" key="5">
    <source>
        <dbReference type="ARBA" id="ARBA00022692"/>
    </source>
</evidence>
<reference evidence="11 12" key="1">
    <citation type="journal article" date="2010" name="J. Bacteriol.">
        <title>Genome sequences of Pelagibaca bermudensis HTCC2601T and Maritimibacter alkaliphilus HTCC2654T, the type strains of two marine Roseobacter genera.</title>
        <authorList>
            <person name="Thrash J.C."/>
            <person name="Cho J.C."/>
            <person name="Ferriera S."/>
            <person name="Johnson J."/>
            <person name="Vergin K.L."/>
            <person name="Giovannoni S.J."/>
        </authorList>
    </citation>
    <scope>NUCLEOTIDE SEQUENCE [LARGE SCALE GENOMIC DNA]</scope>
    <source>
        <strain evidence="11 12">HTCC2654</strain>
    </source>
</reference>
<dbReference type="GO" id="GO:0022857">
    <property type="term" value="F:transmembrane transporter activity"/>
    <property type="evidence" value="ECO:0007669"/>
    <property type="project" value="UniProtKB-UniRule"/>
</dbReference>
<evidence type="ECO:0000313" key="12">
    <source>
        <dbReference type="Proteomes" id="UP000002931"/>
    </source>
</evidence>
<evidence type="ECO:0000256" key="4">
    <source>
        <dbReference type="ARBA" id="ARBA00022519"/>
    </source>
</evidence>
<dbReference type="OrthoDB" id="4964541at2"/>
<accession>A3VG11</accession>
<evidence type="ECO:0000256" key="2">
    <source>
        <dbReference type="ARBA" id="ARBA00022448"/>
    </source>
</evidence>
<evidence type="ECO:0000256" key="8">
    <source>
        <dbReference type="ARBA" id="ARBA00038436"/>
    </source>
</evidence>
<comment type="similarity">
    <text evidence="8 9">Belongs to the TRAP transporter small permease family.</text>
</comment>
<dbReference type="Pfam" id="PF04290">
    <property type="entry name" value="DctQ"/>
    <property type="match status" value="1"/>
</dbReference>
<protein>
    <recommendedName>
        <fullName evidence="9">TRAP transporter small permease protein</fullName>
    </recommendedName>
</protein>
<keyword evidence="7 9" id="KW-0472">Membrane</keyword>
<dbReference type="RefSeq" id="WP_008329958.1">
    <property type="nucleotide sequence ID" value="NZ_CH902578.1"/>
</dbReference>
<feature type="transmembrane region" description="Helical" evidence="9">
    <location>
        <begin position="132"/>
        <end position="154"/>
    </location>
</feature>
<name>A3VG11_9RHOB</name>
<comment type="caution">
    <text evidence="11">The sequence shown here is derived from an EMBL/GenBank/DDBJ whole genome shotgun (WGS) entry which is preliminary data.</text>
</comment>
<dbReference type="PANTHER" id="PTHR35011:SF11">
    <property type="entry name" value="TRAP TRANSPORTER SMALL PERMEASE PROTEIN"/>
    <property type="match status" value="1"/>
</dbReference>
<keyword evidence="5 9" id="KW-0812">Transmembrane</keyword>
<gene>
    <name evidence="11" type="ORF">RB2654_06744</name>
</gene>
<keyword evidence="4 9" id="KW-0997">Cell inner membrane</keyword>
<dbReference type="AlphaFoldDB" id="A3VG11"/>
<feature type="transmembrane region" description="Helical" evidence="9">
    <location>
        <begin position="87"/>
        <end position="112"/>
    </location>
</feature>
<feature type="transmembrane region" description="Helical" evidence="9">
    <location>
        <begin position="12"/>
        <end position="37"/>
    </location>
</feature>
<evidence type="ECO:0000259" key="10">
    <source>
        <dbReference type="Pfam" id="PF04290"/>
    </source>
</evidence>